<feature type="region of interest" description="Disordered" evidence="1">
    <location>
        <begin position="1"/>
        <end position="55"/>
    </location>
</feature>
<reference evidence="2" key="1">
    <citation type="submission" date="2021-06" db="EMBL/GenBank/DDBJ databases">
        <authorList>
            <person name="Kallberg Y."/>
            <person name="Tangrot J."/>
            <person name="Rosling A."/>
        </authorList>
    </citation>
    <scope>NUCLEOTIDE SEQUENCE</scope>
    <source>
        <strain evidence="2">UK204</strain>
    </source>
</reference>
<protein>
    <submittedName>
        <fullName evidence="2">11231_t:CDS:1</fullName>
    </submittedName>
</protein>
<sequence>EKELQQHQIQFLDPNTNPIKMDFENSEIPAPNSNDDDCKNDIEDDANIITSEHWK</sequence>
<evidence type="ECO:0000313" key="3">
    <source>
        <dbReference type="Proteomes" id="UP000789570"/>
    </source>
</evidence>
<feature type="compositionally biased region" description="Polar residues" evidence="1">
    <location>
        <begin position="1"/>
        <end position="18"/>
    </location>
</feature>
<dbReference type="Proteomes" id="UP000789570">
    <property type="component" value="Unassembled WGS sequence"/>
</dbReference>
<organism evidence="2 3">
    <name type="scientific">Funneliformis caledonium</name>
    <dbReference type="NCBI Taxonomy" id="1117310"/>
    <lineage>
        <taxon>Eukaryota</taxon>
        <taxon>Fungi</taxon>
        <taxon>Fungi incertae sedis</taxon>
        <taxon>Mucoromycota</taxon>
        <taxon>Glomeromycotina</taxon>
        <taxon>Glomeromycetes</taxon>
        <taxon>Glomerales</taxon>
        <taxon>Glomeraceae</taxon>
        <taxon>Funneliformis</taxon>
    </lineage>
</organism>
<evidence type="ECO:0000256" key="1">
    <source>
        <dbReference type="SAM" id="MobiDB-lite"/>
    </source>
</evidence>
<dbReference type="EMBL" id="CAJVPQ010007792">
    <property type="protein sequence ID" value="CAG8700540.1"/>
    <property type="molecule type" value="Genomic_DNA"/>
</dbReference>
<gene>
    <name evidence="2" type="ORF">FCALED_LOCUS13454</name>
</gene>
<evidence type="ECO:0000313" key="2">
    <source>
        <dbReference type="EMBL" id="CAG8700540.1"/>
    </source>
</evidence>
<feature type="non-terminal residue" evidence="2">
    <location>
        <position position="1"/>
    </location>
</feature>
<dbReference type="AlphaFoldDB" id="A0A9N9N4F0"/>
<accession>A0A9N9N4F0</accession>
<comment type="caution">
    <text evidence="2">The sequence shown here is derived from an EMBL/GenBank/DDBJ whole genome shotgun (WGS) entry which is preliminary data.</text>
</comment>
<name>A0A9N9N4F0_9GLOM</name>
<proteinExistence type="predicted"/>
<keyword evidence="3" id="KW-1185">Reference proteome</keyword>